<gene>
    <name evidence="1" type="ORF">RSOLAG1IB_11975</name>
</gene>
<sequence length="670" mass="74544">MWGFFCKVCNLVVTGKWGRNPSIPSCQLKEKSLCENTTPDYLTTQALEWLIQHSNREAVDAAIKSISGADLDIKGWALLAGGSLVSVVAQKFTAICSKALGEDSGTESKPTPLQRDAYLYGHALVNISSHAELIPVSHNGVTGYTTKAETKSQLEMALDEEQVQAVENGLLRLSSSQNDVVSAYGIISLSSWYTSTSRSNQTREKWKFVLNKLIELVSSINKDVHNTQPQTPSSTDPDILMGLVKTLAVEVSHWRWELSRKEMIELTQSIVSLYRTPLVEGPAREGMAAVLAVFALLFNDYQEIQRADGTYLAESFLKGAMELYEKRTEEYTRQHGDFYTHTSKPQRAKRRPWRAQSAALLCLTDREYLGRYSDELMLFGLAGLLDSFAELEISPAGGGGPYSVAQIVANQLTRIPITSHSQATTLPWILPSTFDLKLYTVDVITRIISPSPLRDQQGQLNERDKASLLQFFSEKDIWADFGHQVIMPIIKLLDCSDIKLRTQCLIALNDYCLGVSPLDGESTSESYPNPIDWRFIFSFGILHRLIRIVEEGELVSRALSALDSVLGIIPPTDEEATQQIRSLIRGYILDGSLEAFSRNILCRAGYSHFRVLREQVFAIPRTLDARGPDDARVLSCLQNFCHSHDGESGIIATILVGLKPVLNMNNTESV</sequence>
<protein>
    <submittedName>
        <fullName evidence="1">Uncharacterized protein</fullName>
    </submittedName>
</protein>
<proteinExistence type="predicted"/>
<reference evidence="1 2" key="1">
    <citation type="submission" date="2014-11" db="EMBL/GenBank/DDBJ databases">
        <authorList>
            <person name="Wibberg Daniel"/>
        </authorList>
    </citation>
    <scope>NUCLEOTIDE SEQUENCE [LARGE SCALE GENOMIC DNA]</scope>
    <source>
        <strain evidence="1">Rhizoctonia solani AG1-IB 7/3/14</strain>
    </source>
</reference>
<keyword evidence="2" id="KW-1185">Reference proteome</keyword>
<name>A0A0B7FI77_THACB</name>
<organism evidence="1 2">
    <name type="scientific">Thanatephorus cucumeris (strain AG1-IB / isolate 7/3/14)</name>
    <name type="common">Lettuce bottom rot fungus</name>
    <name type="synonym">Rhizoctonia solani</name>
    <dbReference type="NCBI Taxonomy" id="1108050"/>
    <lineage>
        <taxon>Eukaryota</taxon>
        <taxon>Fungi</taxon>
        <taxon>Dikarya</taxon>
        <taxon>Basidiomycota</taxon>
        <taxon>Agaricomycotina</taxon>
        <taxon>Agaricomycetes</taxon>
        <taxon>Cantharellales</taxon>
        <taxon>Ceratobasidiaceae</taxon>
        <taxon>Rhizoctonia</taxon>
        <taxon>Rhizoctonia solani AG-1</taxon>
    </lineage>
</organism>
<dbReference type="AlphaFoldDB" id="A0A0B7FI77"/>
<dbReference type="OrthoDB" id="3219854at2759"/>
<evidence type="ECO:0000313" key="1">
    <source>
        <dbReference type="EMBL" id="CEL56614.1"/>
    </source>
</evidence>
<dbReference type="SUPFAM" id="SSF48371">
    <property type="entry name" value="ARM repeat"/>
    <property type="match status" value="1"/>
</dbReference>
<evidence type="ECO:0000313" key="2">
    <source>
        <dbReference type="Proteomes" id="UP000059188"/>
    </source>
</evidence>
<dbReference type="Proteomes" id="UP000059188">
    <property type="component" value="Unassembled WGS sequence"/>
</dbReference>
<accession>A0A0B7FI77</accession>
<dbReference type="InterPro" id="IPR016024">
    <property type="entry name" value="ARM-type_fold"/>
</dbReference>
<dbReference type="EMBL" id="LN679336">
    <property type="protein sequence ID" value="CEL56614.1"/>
    <property type="molecule type" value="Genomic_DNA"/>
</dbReference>